<gene>
    <name evidence="1" type="ORF">SAMN05421807_11949</name>
</gene>
<organism evidence="1 2">
    <name type="scientific">Virgibacillus chiguensis</name>
    <dbReference type="NCBI Taxonomy" id="411959"/>
    <lineage>
        <taxon>Bacteria</taxon>
        <taxon>Bacillati</taxon>
        <taxon>Bacillota</taxon>
        <taxon>Bacilli</taxon>
        <taxon>Bacillales</taxon>
        <taxon>Bacillaceae</taxon>
        <taxon>Virgibacillus</taxon>
    </lineage>
</organism>
<sequence length="54" mass="6189">MEQEVNLQYVVNALSNQVAQLSQEKAYHEAIITAQQEEINELKANTQQEKENAE</sequence>
<protein>
    <submittedName>
        <fullName evidence="1">Uncharacterized protein</fullName>
    </submittedName>
</protein>
<keyword evidence="2" id="KW-1185">Reference proteome</keyword>
<dbReference type="Proteomes" id="UP000184079">
    <property type="component" value="Unassembled WGS sequence"/>
</dbReference>
<proteinExistence type="predicted"/>
<accession>A0A1M5WVW5</accession>
<dbReference type="RefSeq" id="WP_164085351.1">
    <property type="nucleotide sequence ID" value="NZ_FQXD01000019.1"/>
</dbReference>
<evidence type="ECO:0000313" key="2">
    <source>
        <dbReference type="Proteomes" id="UP000184079"/>
    </source>
</evidence>
<name>A0A1M5WVW5_9BACI</name>
<reference evidence="2" key="1">
    <citation type="submission" date="2016-11" db="EMBL/GenBank/DDBJ databases">
        <authorList>
            <person name="Varghese N."/>
            <person name="Submissions S."/>
        </authorList>
    </citation>
    <scope>NUCLEOTIDE SEQUENCE [LARGE SCALE GENOMIC DNA]</scope>
    <source>
        <strain evidence="2">CGMCC 1.6496</strain>
    </source>
</reference>
<dbReference type="EMBL" id="FQXD01000019">
    <property type="protein sequence ID" value="SHH91805.1"/>
    <property type="molecule type" value="Genomic_DNA"/>
</dbReference>
<evidence type="ECO:0000313" key="1">
    <source>
        <dbReference type="EMBL" id="SHH91805.1"/>
    </source>
</evidence>
<dbReference type="AlphaFoldDB" id="A0A1M5WVW5"/>